<dbReference type="PANTHER" id="PTHR23028:SF131">
    <property type="entry name" value="BLR2367 PROTEIN"/>
    <property type="match status" value="1"/>
</dbReference>
<dbReference type="InterPro" id="IPR002656">
    <property type="entry name" value="Acyl_transf_3_dom"/>
</dbReference>
<dbReference type="Pfam" id="PF01757">
    <property type="entry name" value="Acyl_transf_3"/>
    <property type="match status" value="1"/>
</dbReference>
<comment type="caution">
    <text evidence="3">The sequence shown here is derived from an EMBL/GenBank/DDBJ whole genome shotgun (WGS) entry which is preliminary data.</text>
</comment>
<dbReference type="GO" id="GO:0016020">
    <property type="term" value="C:membrane"/>
    <property type="evidence" value="ECO:0007669"/>
    <property type="project" value="TreeGrafter"/>
</dbReference>
<feature type="transmembrane region" description="Helical" evidence="1">
    <location>
        <begin position="283"/>
        <end position="304"/>
    </location>
</feature>
<feature type="transmembrane region" description="Helical" evidence="1">
    <location>
        <begin position="319"/>
        <end position="339"/>
    </location>
</feature>
<feature type="transmembrane region" description="Helical" evidence="1">
    <location>
        <begin position="229"/>
        <end position="247"/>
    </location>
</feature>
<feature type="transmembrane region" description="Helical" evidence="1">
    <location>
        <begin position="253"/>
        <end position="271"/>
    </location>
</feature>
<dbReference type="RefSeq" id="WP_140470602.1">
    <property type="nucleotide sequence ID" value="NZ_RCZD01000002.1"/>
</dbReference>
<keyword evidence="3" id="KW-0808">Transferase</keyword>
<dbReference type="GO" id="GO:0016747">
    <property type="term" value="F:acyltransferase activity, transferring groups other than amino-acyl groups"/>
    <property type="evidence" value="ECO:0007669"/>
    <property type="project" value="InterPro"/>
</dbReference>
<dbReference type="EMBL" id="RCZD01000002">
    <property type="protein sequence ID" value="TPG64084.1"/>
    <property type="molecule type" value="Genomic_DNA"/>
</dbReference>
<keyword evidence="3" id="KW-0012">Acyltransferase</keyword>
<dbReference type="AlphaFoldDB" id="A0A502GQC1"/>
<feature type="transmembrane region" description="Helical" evidence="1">
    <location>
        <begin position="140"/>
        <end position="160"/>
    </location>
</feature>
<dbReference type="GO" id="GO:0000271">
    <property type="term" value="P:polysaccharide biosynthetic process"/>
    <property type="evidence" value="ECO:0007669"/>
    <property type="project" value="TreeGrafter"/>
</dbReference>
<evidence type="ECO:0000313" key="3">
    <source>
        <dbReference type="EMBL" id="TPG64084.1"/>
    </source>
</evidence>
<feature type="transmembrane region" description="Helical" evidence="1">
    <location>
        <begin position="40"/>
        <end position="63"/>
    </location>
</feature>
<organism evidence="3 4">
    <name type="scientific">Ewingella americana</name>
    <dbReference type="NCBI Taxonomy" id="41202"/>
    <lineage>
        <taxon>Bacteria</taxon>
        <taxon>Pseudomonadati</taxon>
        <taxon>Pseudomonadota</taxon>
        <taxon>Gammaproteobacteria</taxon>
        <taxon>Enterobacterales</taxon>
        <taxon>Yersiniaceae</taxon>
        <taxon>Ewingella</taxon>
    </lineage>
</organism>
<keyword evidence="4" id="KW-1185">Reference proteome</keyword>
<feature type="transmembrane region" description="Helical" evidence="1">
    <location>
        <begin position="198"/>
        <end position="217"/>
    </location>
</feature>
<feature type="transmembrane region" description="Helical" evidence="1">
    <location>
        <begin position="167"/>
        <end position="186"/>
    </location>
</feature>
<name>A0A502GQC1_9GAMM</name>
<dbReference type="OrthoDB" id="9767863at2"/>
<evidence type="ECO:0000259" key="2">
    <source>
        <dbReference type="Pfam" id="PF01757"/>
    </source>
</evidence>
<keyword evidence="1" id="KW-1133">Transmembrane helix</keyword>
<dbReference type="InterPro" id="IPR050879">
    <property type="entry name" value="Acyltransferase_3"/>
</dbReference>
<dbReference type="PANTHER" id="PTHR23028">
    <property type="entry name" value="ACETYLTRANSFERASE"/>
    <property type="match status" value="1"/>
</dbReference>
<gene>
    <name evidence="3" type="ORF">EAH77_04470</name>
</gene>
<accession>A0A502GQC1</accession>
<keyword evidence="1" id="KW-0472">Membrane</keyword>
<feature type="transmembrane region" description="Helical" evidence="1">
    <location>
        <begin position="12"/>
        <end position="28"/>
    </location>
</feature>
<evidence type="ECO:0000313" key="4">
    <source>
        <dbReference type="Proteomes" id="UP000317663"/>
    </source>
</evidence>
<keyword evidence="1" id="KW-0812">Transmembrane</keyword>
<proteinExistence type="predicted"/>
<evidence type="ECO:0000256" key="1">
    <source>
        <dbReference type="SAM" id="Phobius"/>
    </source>
</evidence>
<sequence>MLAKKNKLNGVQYLRGYAAILVVINHLWSHNGYIYKKLNFENIGGFGVDIFFVISGFIMAYTLNDFTKKNNHLAAYEFIKKRVERIYPLYFVILAPSFIIYVLKCMYGSSNFSIATVLGSVLLLPSFNNSESYHMIMSPAWTLVYEMFFYVTLSLIIAISKSKNTCIVMYSLIITAVVFSVNIFGLKGDRLGWVNLSYMVGDPIFFDFIMGFIIFYMKKVNLKTKLSRAVMIFIVVIITLFAMFMASKGLPRILSFGLTSFILVLLFTVNIDSIDNGRFQKEALLLGGASYSIYLTHQLFILLADNIYKKYAWLNSSDFFGLLLSMLVILFGCLVYMKIEKKITAKIKKPHQNTSI</sequence>
<feature type="domain" description="Acyltransferase 3" evidence="2">
    <location>
        <begin position="10"/>
        <end position="335"/>
    </location>
</feature>
<feature type="transmembrane region" description="Helical" evidence="1">
    <location>
        <begin position="86"/>
        <end position="103"/>
    </location>
</feature>
<reference evidence="3 4" key="1">
    <citation type="journal article" date="2019" name="Environ. Microbiol.">
        <title>Species interactions and distinct microbial communities in high Arctic permafrost affected cryosols are associated with the CH4 and CO2 gas fluxes.</title>
        <authorList>
            <person name="Altshuler I."/>
            <person name="Hamel J."/>
            <person name="Turney S."/>
            <person name="Magnuson E."/>
            <person name="Levesque R."/>
            <person name="Greer C."/>
            <person name="Whyte L.G."/>
        </authorList>
    </citation>
    <scope>NUCLEOTIDE SEQUENCE [LARGE SCALE GENOMIC DNA]</scope>
    <source>
        <strain evidence="3 4">E4</strain>
    </source>
</reference>
<protein>
    <submittedName>
        <fullName evidence="3">Acyltransferase</fullName>
    </submittedName>
</protein>
<dbReference type="Proteomes" id="UP000317663">
    <property type="component" value="Unassembled WGS sequence"/>
</dbReference>